<dbReference type="SUPFAM" id="SSF48726">
    <property type="entry name" value="Immunoglobulin"/>
    <property type="match status" value="1"/>
</dbReference>
<keyword evidence="5" id="KW-1279">T cell receptor</keyword>
<dbReference type="AlphaFoldDB" id="A0A673JH67"/>
<evidence type="ECO:0000313" key="9">
    <source>
        <dbReference type="Proteomes" id="UP000472270"/>
    </source>
</evidence>
<keyword evidence="4" id="KW-0393">Immunoglobulin domain</keyword>
<accession>A0A673JH67</accession>
<dbReference type="InterPro" id="IPR013783">
    <property type="entry name" value="Ig-like_fold"/>
</dbReference>
<dbReference type="SMART" id="SM00409">
    <property type="entry name" value="IG"/>
    <property type="match status" value="1"/>
</dbReference>
<dbReference type="SMART" id="SM00406">
    <property type="entry name" value="IGv"/>
    <property type="match status" value="1"/>
</dbReference>
<evidence type="ECO:0000256" key="6">
    <source>
        <dbReference type="SAM" id="SignalP"/>
    </source>
</evidence>
<dbReference type="InterPro" id="IPR051287">
    <property type="entry name" value="TCR_variable_region"/>
</dbReference>
<dbReference type="Gene3D" id="2.60.40.10">
    <property type="entry name" value="Immunoglobulins"/>
    <property type="match status" value="1"/>
</dbReference>
<dbReference type="GO" id="GO:0002250">
    <property type="term" value="P:adaptive immune response"/>
    <property type="evidence" value="ECO:0007669"/>
    <property type="project" value="UniProtKB-KW"/>
</dbReference>
<dbReference type="InterPro" id="IPR013106">
    <property type="entry name" value="Ig_V-set"/>
</dbReference>
<reference evidence="8" key="2">
    <citation type="submission" date="2025-09" db="UniProtKB">
        <authorList>
            <consortium name="Ensembl"/>
        </authorList>
    </citation>
    <scope>IDENTIFICATION</scope>
</reference>
<dbReference type="Pfam" id="PF07686">
    <property type="entry name" value="V-set"/>
    <property type="match status" value="1"/>
</dbReference>
<feature type="domain" description="Ig-like" evidence="7">
    <location>
        <begin position="24"/>
        <end position="118"/>
    </location>
</feature>
<dbReference type="Ensembl" id="ENSSRHT00000050738.1">
    <property type="protein sequence ID" value="ENSSRHP00000049338.1"/>
    <property type="gene ID" value="ENSSRHG00000024844.1"/>
</dbReference>
<dbReference type="PROSITE" id="PS50835">
    <property type="entry name" value="IG_LIKE"/>
    <property type="match status" value="1"/>
</dbReference>
<keyword evidence="9" id="KW-1185">Reference proteome</keyword>
<keyword evidence="1 6" id="KW-0732">Signal</keyword>
<feature type="signal peptide" evidence="6">
    <location>
        <begin position="1"/>
        <end position="16"/>
    </location>
</feature>
<organism evidence="8 9">
    <name type="scientific">Sinocyclocheilus rhinocerous</name>
    <dbReference type="NCBI Taxonomy" id="307959"/>
    <lineage>
        <taxon>Eukaryota</taxon>
        <taxon>Metazoa</taxon>
        <taxon>Chordata</taxon>
        <taxon>Craniata</taxon>
        <taxon>Vertebrata</taxon>
        <taxon>Euteleostomi</taxon>
        <taxon>Actinopterygii</taxon>
        <taxon>Neopterygii</taxon>
        <taxon>Teleostei</taxon>
        <taxon>Ostariophysi</taxon>
        <taxon>Cypriniformes</taxon>
        <taxon>Cyprinidae</taxon>
        <taxon>Cyprininae</taxon>
        <taxon>Sinocyclocheilus</taxon>
    </lineage>
</organism>
<dbReference type="InterPro" id="IPR003599">
    <property type="entry name" value="Ig_sub"/>
</dbReference>
<proteinExistence type="predicted"/>
<keyword evidence="3" id="KW-0675">Receptor</keyword>
<feature type="chain" id="PRO_5025579280" description="Ig-like domain-containing protein" evidence="6">
    <location>
        <begin position="17"/>
        <end position="172"/>
    </location>
</feature>
<evidence type="ECO:0000256" key="4">
    <source>
        <dbReference type="ARBA" id="ARBA00023319"/>
    </source>
</evidence>
<evidence type="ECO:0000256" key="2">
    <source>
        <dbReference type="ARBA" id="ARBA00023130"/>
    </source>
</evidence>
<protein>
    <recommendedName>
        <fullName evidence="7">Ig-like domain-containing protein</fullName>
    </recommendedName>
</protein>
<evidence type="ECO:0000256" key="3">
    <source>
        <dbReference type="ARBA" id="ARBA00023170"/>
    </source>
</evidence>
<dbReference type="InterPro" id="IPR007110">
    <property type="entry name" value="Ig-like_dom"/>
</dbReference>
<dbReference type="InterPro" id="IPR036179">
    <property type="entry name" value="Ig-like_dom_sf"/>
</dbReference>
<evidence type="ECO:0000259" key="7">
    <source>
        <dbReference type="PROSITE" id="PS50835"/>
    </source>
</evidence>
<evidence type="ECO:0000313" key="8">
    <source>
        <dbReference type="Ensembl" id="ENSSRHP00000049338.1"/>
    </source>
</evidence>
<sequence>MLHGIIGLSFTKYTVLYLLCWGQDRVKQPSIEMTAKQGDPVTLLCNYSTTTTNAYIFWYKQLSNRSPTFILNKYSFSEGITEADINKRFSATLDSTSRRVPLTIQDVVTLSDSALYYCALRVGAQWYKVNVKLYKNSNKFFPFNVKPHHTHNLEFSEYNYTCGNTCVWLLKG</sequence>
<dbReference type="Proteomes" id="UP000472270">
    <property type="component" value="Unassembled WGS sequence"/>
</dbReference>
<reference evidence="8" key="1">
    <citation type="submission" date="2025-08" db="UniProtKB">
        <authorList>
            <consortium name="Ensembl"/>
        </authorList>
    </citation>
    <scope>IDENTIFICATION</scope>
</reference>
<keyword evidence="5" id="KW-0391">Immunity</keyword>
<dbReference type="PANTHER" id="PTHR19367">
    <property type="entry name" value="T-CELL RECEPTOR ALPHA CHAIN V REGION"/>
    <property type="match status" value="1"/>
</dbReference>
<evidence type="ECO:0000256" key="5">
    <source>
        <dbReference type="ARBA" id="ARBA00043266"/>
    </source>
</evidence>
<dbReference type="PANTHER" id="PTHR19367:SF18">
    <property type="entry name" value="T CELL RECEPTOR ALPHA VARIABLE 16"/>
    <property type="match status" value="1"/>
</dbReference>
<keyword evidence="2" id="KW-1064">Adaptive immunity</keyword>
<evidence type="ECO:0000256" key="1">
    <source>
        <dbReference type="ARBA" id="ARBA00022729"/>
    </source>
</evidence>
<name>A0A673JH67_9TELE</name>
<dbReference type="GO" id="GO:0042101">
    <property type="term" value="C:T cell receptor complex"/>
    <property type="evidence" value="ECO:0007669"/>
    <property type="project" value="UniProtKB-KW"/>
</dbReference>